<dbReference type="CDD" id="cd06268">
    <property type="entry name" value="PBP1_ABC_transporter_LIVBP-like"/>
    <property type="match status" value="1"/>
</dbReference>
<dbReference type="PANTHER" id="PTHR30483:SF6">
    <property type="entry name" value="PERIPLASMIC BINDING PROTEIN OF ABC TRANSPORTER FOR NATURAL AMINO ACIDS"/>
    <property type="match status" value="1"/>
</dbReference>
<feature type="signal peptide" evidence="3">
    <location>
        <begin position="1"/>
        <end position="22"/>
    </location>
</feature>
<sequence>MAVLAALLLVAACGGGAGGASAGGSAEPLVIAFPVPLTSGNKAASDEMVNTAQLAVKSINESGGAGGRQLELRVYDDRLTADESARIAQRALTQDGAEVIMGGYTSIEGLAIREVTERRNVVYMATSTISPQLVQDATYTFRVAHDQGDYPVQMAELYAQLGFRTPVVVHDDGPTGSTLFGPIGDALRANGLQPAEPVAFSLNSTDMSSAVAAVKATGPDSIVYIGSSGADAGLMLKTLAEQGVNLPVLGFGSLISAEALSIGGTAYDQTSVYTLANIQPSKPQWQEFVDLYAAEYGGDPEQLRTGLVEQTAQTWDAFELLRQALDATGGDTEGDALVAALKSVPPFEGAAGRAGGFVSLVDSQTAYRQSLVAFELEGGKPVEAAVPAG</sequence>
<feature type="domain" description="Leucine-binding protein" evidence="4">
    <location>
        <begin position="30"/>
        <end position="353"/>
    </location>
</feature>
<dbReference type="AlphaFoldDB" id="A0A7G7MCH4"/>
<feature type="chain" id="PRO_5028990391" evidence="3">
    <location>
        <begin position="23"/>
        <end position="389"/>
    </location>
</feature>
<dbReference type="Gene3D" id="3.40.50.2300">
    <property type="match status" value="2"/>
</dbReference>
<dbReference type="KEGG" id="ppel:H6H00_19880"/>
<evidence type="ECO:0000259" key="4">
    <source>
        <dbReference type="Pfam" id="PF13458"/>
    </source>
</evidence>
<evidence type="ECO:0000256" key="1">
    <source>
        <dbReference type="ARBA" id="ARBA00010062"/>
    </source>
</evidence>
<keyword evidence="6" id="KW-1185">Reference proteome</keyword>
<dbReference type="RefSeq" id="WP_185717247.1">
    <property type="nucleotide sequence ID" value="NZ_BAAAWI010000001.1"/>
</dbReference>
<evidence type="ECO:0000256" key="3">
    <source>
        <dbReference type="SAM" id="SignalP"/>
    </source>
</evidence>
<reference evidence="5 6" key="1">
    <citation type="submission" date="2020-08" db="EMBL/GenBank/DDBJ databases">
        <authorList>
            <person name="Mo P."/>
        </authorList>
    </citation>
    <scope>NUCLEOTIDE SEQUENCE [LARGE SCALE GENOMIC DNA]</scope>
    <source>
        <strain evidence="5 6">CGMCC 4.1532</strain>
    </source>
</reference>
<organism evidence="5 6">
    <name type="scientific">Pseudonocardia petroleophila</name>
    <dbReference type="NCBI Taxonomy" id="37331"/>
    <lineage>
        <taxon>Bacteria</taxon>
        <taxon>Bacillati</taxon>
        <taxon>Actinomycetota</taxon>
        <taxon>Actinomycetes</taxon>
        <taxon>Pseudonocardiales</taxon>
        <taxon>Pseudonocardiaceae</taxon>
        <taxon>Pseudonocardia</taxon>
    </lineage>
</organism>
<evidence type="ECO:0000313" key="5">
    <source>
        <dbReference type="EMBL" id="QNG50485.1"/>
    </source>
</evidence>
<dbReference type="InterPro" id="IPR028082">
    <property type="entry name" value="Peripla_BP_I"/>
</dbReference>
<gene>
    <name evidence="5" type="ORF">H6H00_19880</name>
</gene>
<protein>
    <submittedName>
        <fullName evidence="5">Amino acid ABC transporter substrate-binding protein</fullName>
    </submittedName>
</protein>
<proteinExistence type="inferred from homology"/>
<dbReference type="PANTHER" id="PTHR30483">
    <property type="entry name" value="LEUCINE-SPECIFIC-BINDING PROTEIN"/>
    <property type="match status" value="1"/>
</dbReference>
<dbReference type="EMBL" id="CP060131">
    <property type="protein sequence ID" value="QNG50485.1"/>
    <property type="molecule type" value="Genomic_DNA"/>
</dbReference>
<dbReference type="InterPro" id="IPR028081">
    <property type="entry name" value="Leu-bd"/>
</dbReference>
<accession>A0A7G7MCH4</accession>
<dbReference type="Pfam" id="PF13458">
    <property type="entry name" value="Peripla_BP_6"/>
    <property type="match status" value="1"/>
</dbReference>
<evidence type="ECO:0000256" key="2">
    <source>
        <dbReference type="ARBA" id="ARBA00022729"/>
    </source>
</evidence>
<dbReference type="InterPro" id="IPR051010">
    <property type="entry name" value="BCAA_transport"/>
</dbReference>
<dbReference type="Proteomes" id="UP000515728">
    <property type="component" value="Chromosome"/>
</dbReference>
<name>A0A7G7MCH4_9PSEU</name>
<comment type="similarity">
    <text evidence="1">Belongs to the leucine-binding protein family.</text>
</comment>
<evidence type="ECO:0000313" key="6">
    <source>
        <dbReference type="Proteomes" id="UP000515728"/>
    </source>
</evidence>
<keyword evidence="2 3" id="KW-0732">Signal</keyword>
<dbReference type="SUPFAM" id="SSF53822">
    <property type="entry name" value="Periplasmic binding protein-like I"/>
    <property type="match status" value="1"/>
</dbReference>